<dbReference type="SUPFAM" id="SSF56601">
    <property type="entry name" value="beta-lactamase/transpeptidase-like"/>
    <property type="match status" value="1"/>
</dbReference>
<dbReference type="RefSeq" id="WP_183019772.1">
    <property type="nucleotide sequence ID" value="NZ_CP065668.1"/>
</dbReference>
<feature type="signal peptide" evidence="1">
    <location>
        <begin position="1"/>
        <end position="30"/>
    </location>
</feature>
<name>A0A7T2S368_DELAC</name>
<feature type="domain" description="Beta-lactamase-related" evidence="2">
    <location>
        <begin position="132"/>
        <end position="421"/>
    </location>
</feature>
<dbReference type="PANTHER" id="PTHR43283:SF7">
    <property type="entry name" value="BETA-LACTAMASE-RELATED DOMAIN-CONTAINING PROTEIN"/>
    <property type="match status" value="1"/>
</dbReference>
<accession>A0A7T2S368</accession>
<dbReference type="InterPro" id="IPR050789">
    <property type="entry name" value="Diverse_Enzym_Activities"/>
</dbReference>
<dbReference type="Proteomes" id="UP000594778">
    <property type="component" value="Chromosome"/>
</dbReference>
<evidence type="ECO:0000313" key="3">
    <source>
        <dbReference type="EMBL" id="QPS08086.1"/>
    </source>
</evidence>
<gene>
    <name evidence="3" type="ORF">I6G66_28135</name>
</gene>
<evidence type="ECO:0000313" key="4">
    <source>
        <dbReference type="Proteomes" id="UP000594778"/>
    </source>
</evidence>
<evidence type="ECO:0000256" key="1">
    <source>
        <dbReference type="SAM" id="SignalP"/>
    </source>
</evidence>
<dbReference type="InterPro" id="IPR012338">
    <property type="entry name" value="Beta-lactam/transpept-like"/>
</dbReference>
<dbReference type="Pfam" id="PF00144">
    <property type="entry name" value="Beta-lactamase"/>
    <property type="match status" value="1"/>
</dbReference>
<dbReference type="Gene3D" id="3.40.710.10">
    <property type="entry name" value="DD-peptidase/beta-lactamase superfamily"/>
    <property type="match status" value="1"/>
</dbReference>
<protein>
    <submittedName>
        <fullName evidence="3">Serine hydrolase</fullName>
    </submittedName>
</protein>
<reference evidence="3 4" key="1">
    <citation type="submission" date="2020-12" db="EMBL/GenBank/DDBJ databases">
        <title>FDA dAtabase for Regulatory Grade micrObial Sequences (FDA-ARGOS): Supporting development and validation of Infectious Disease Dx tests.</title>
        <authorList>
            <person name="Sproer C."/>
            <person name="Gronow S."/>
            <person name="Severitt S."/>
            <person name="Schroder I."/>
            <person name="Tallon L."/>
            <person name="Sadzewicz L."/>
            <person name="Zhao X."/>
            <person name="Boylan J."/>
            <person name="Ott S."/>
            <person name="Bowen H."/>
            <person name="Vavikolanu K."/>
            <person name="Mehta A."/>
            <person name="Aluvathingal J."/>
            <person name="Nadendla S."/>
            <person name="Lowell S."/>
            <person name="Myers T."/>
            <person name="Yan Y."/>
            <person name="Sichtig H."/>
        </authorList>
    </citation>
    <scope>NUCLEOTIDE SEQUENCE [LARGE SCALE GENOMIC DNA]</scope>
    <source>
        <strain evidence="3 4">FDAARGOS_909</strain>
    </source>
</reference>
<dbReference type="EMBL" id="CP065668">
    <property type="protein sequence ID" value="QPS08086.1"/>
    <property type="molecule type" value="Genomic_DNA"/>
</dbReference>
<keyword evidence="3" id="KW-0378">Hydrolase</keyword>
<organism evidence="3 4">
    <name type="scientific">Delftia acidovorans</name>
    <name type="common">Pseudomonas acidovorans</name>
    <name type="synonym">Comamonas acidovorans</name>
    <dbReference type="NCBI Taxonomy" id="80866"/>
    <lineage>
        <taxon>Bacteria</taxon>
        <taxon>Pseudomonadati</taxon>
        <taxon>Pseudomonadota</taxon>
        <taxon>Betaproteobacteria</taxon>
        <taxon>Burkholderiales</taxon>
        <taxon>Comamonadaceae</taxon>
        <taxon>Delftia</taxon>
    </lineage>
</organism>
<sequence length="444" mass="49132">MVSPLFRRSRHAMAMLALLALLPGWVAAQAQAPAAPALPPPDSVRLEQLGLMQGFPPAADKRVDVSNGYRYPQLRWVVQHLREIQPTQNIRRGAAAPSALPEAPMALGGLRFDDDKGQPVTVDQWLDRTYTDAIVVLHKGRVVFERYQNQMQASSPHLLFSVTKSFTGLMAAQLAHEGRIDPQALVTKYVPELEGSAWGDMTVRQVMDMTGAVRFREDYTDPRTEIFGYSWASGMLPRPPGYAGPTNVYDFLKTLPKEGTHGEGFVYRTVHSEVLGWIVSRVTQRRWSDLMSENIWQKLGMQEDAYVMVDSTGTPLQGAGLNATARDLARVGEMLRLGGSFNGHKIFDKAVLDDIARGGDREQFKFRGIQAARPGYSYRNQWWVLHNADGAYEAAGIHGQFIHVNPAAQMVVVKLSSHPVAGAGFTQALTLKAWAALADAVRDR</sequence>
<keyword evidence="1" id="KW-0732">Signal</keyword>
<feature type="chain" id="PRO_5032476452" evidence="1">
    <location>
        <begin position="31"/>
        <end position="444"/>
    </location>
</feature>
<proteinExistence type="predicted"/>
<dbReference type="PANTHER" id="PTHR43283">
    <property type="entry name" value="BETA-LACTAMASE-RELATED"/>
    <property type="match status" value="1"/>
</dbReference>
<dbReference type="GO" id="GO:0016787">
    <property type="term" value="F:hydrolase activity"/>
    <property type="evidence" value="ECO:0007669"/>
    <property type="project" value="UniProtKB-KW"/>
</dbReference>
<dbReference type="AlphaFoldDB" id="A0A7T2S368"/>
<evidence type="ECO:0000259" key="2">
    <source>
        <dbReference type="Pfam" id="PF00144"/>
    </source>
</evidence>
<dbReference type="InterPro" id="IPR001466">
    <property type="entry name" value="Beta-lactam-related"/>
</dbReference>